<organism evidence="1 2">
    <name type="scientific">Rhabditophanes sp. KR3021</name>
    <dbReference type="NCBI Taxonomy" id="114890"/>
    <lineage>
        <taxon>Eukaryota</taxon>
        <taxon>Metazoa</taxon>
        <taxon>Ecdysozoa</taxon>
        <taxon>Nematoda</taxon>
        <taxon>Chromadorea</taxon>
        <taxon>Rhabditida</taxon>
        <taxon>Tylenchina</taxon>
        <taxon>Panagrolaimomorpha</taxon>
        <taxon>Strongyloidoidea</taxon>
        <taxon>Alloionematidae</taxon>
        <taxon>Rhabditophanes</taxon>
    </lineage>
</organism>
<reference evidence="2" key="1">
    <citation type="submission" date="2016-11" db="UniProtKB">
        <authorList>
            <consortium name="WormBaseParasite"/>
        </authorList>
    </citation>
    <scope>IDENTIFICATION</scope>
    <source>
        <strain evidence="2">KR3021</strain>
    </source>
</reference>
<evidence type="ECO:0000313" key="2">
    <source>
        <dbReference type="WBParaSite" id="RSKR_0001071900.1"/>
    </source>
</evidence>
<sequence>MLTYNSGNVEDIMKKMDAKLSTLVFDETSQNDMKIFRGLFLQLLTEPSTINWNDMEKINPEKQIDYHNLPQIITAEEASHVLSKVAVLKLNGGLGTTMGCKGPKSLIPIKDNKTFLEFAVNQNDALNHKFNTTVPLYLLNSFNTEPETLSYQSARAGTLNFVSFNQSKCPRIYDGGEDNLMPVPWSAQDNNDEAEKWYPPGHGNALITLYNTGVLDKLLSEGREIVFISNIDNTGATLDINIAKAIVDGHADYIMEVTNKTPMDTKGGTLIDIKRSTLVDTLDGPRVEVNRSVMHLEMPQVPKDHVDDFCSMSEFKIFNTNNIWINLKVVKEKIHSMKMEIIVNRKKLSNGRGVIQLETSIGGAIRNFDNWLAVHVGRHRFLPVKKTQDIMAIMSNLYYYDADDYALRLRLDRPIPDRAPVIKLSSEFDSVAEFQRRIPHIPDMKDLLSLTVKGDVTFGKNVTLKASLNYNV</sequence>
<protein>
    <submittedName>
        <fullName evidence="2">UTP--glucose-1-phosphate uridylyltransferase</fullName>
    </submittedName>
</protein>
<accession>A0AC35UEQ1</accession>
<proteinExistence type="predicted"/>
<name>A0AC35UEQ1_9BILA</name>
<evidence type="ECO:0000313" key="1">
    <source>
        <dbReference type="Proteomes" id="UP000095286"/>
    </source>
</evidence>
<dbReference type="WBParaSite" id="RSKR_0001071900.1">
    <property type="protein sequence ID" value="RSKR_0001071900.1"/>
    <property type="gene ID" value="RSKR_0001071900"/>
</dbReference>
<dbReference type="Proteomes" id="UP000095286">
    <property type="component" value="Unplaced"/>
</dbReference>